<sequence>MDRSGLSFCQLEQKLDDAETKLSKERFSHLDTDKALRRVRIHKQTYEDFIALARSQDIPGLHRIFKISNQYGWSAEKLMEKTQKALDGVYHPKSFSDLEFDLATTIYELGGSAALYALQKSPLSPPARTTLISRRQDYKLRMTVGSVTMTDILANIKTMFKDVKPGKAGMTLSMDEVASDGRLCYLVDSDEIGGLREHSGKELPSVKMGKNLDVVRAVTRAIRDGKIHTGQEVFVAAVARNDDADCGAKPVLLIPTC</sequence>
<proteinExistence type="predicted"/>
<protein>
    <submittedName>
        <fullName evidence="1">Uncharacterized protein</fullName>
    </submittedName>
</protein>
<reference evidence="1" key="1">
    <citation type="submission" date="2020-11" db="EMBL/GenBank/DDBJ databases">
        <authorList>
            <consortium name="DOE Joint Genome Institute"/>
            <person name="Ahrendt S."/>
            <person name="Riley R."/>
            <person name="Andreopoulos W."/>
            <person name="Labutti K."/>
            <person name="Pangilinan J."/>
            <person name="Ruiz-Duenas F.J."/>
            <person name="Barrasa J.M."/>
            <person name="Sanchez-Garcia M."/>
            <person name="Camarero S."/>
            <person name="Miyauchi S."/>
            <person name="Serrano A."/>
            <person name="Linde D."/>
            <person name="Babiker R."/>
            <person name="Drula E."/>
            <person name="Ayuso-Fernandez I."/>
            <person name="Pacheco R."/>
            <person name="Padilla G."/>
            <person name="Ferreira P."/>
            <person name="Barriuso J."/>
            <person name="Kellner H."/>
            <person name="Castanera R."/>
            <person name="Alfaro M."/>
            <person name="Ramirez L."/>
            <person name="Pisabarro A.G."/>
            <person name="Kuo A."/>
            <person name="Tritt A."/>
            <person name="Lipzen A."/>
            <person name="He G."/>
            <person name="Yan M."/>
            <person name="Ng V."/>
            <person name="Cullen D."/>
            <person name="Martin F."/>
            <person name="Rosso M.-N."/>
            <person name="Henrissat B."/>
            <person name="Hibbett D."/>
            <person name="Martinez A.T."/>
            <person name="Grigoriev I.V."/>
        </authorList>
    </citation>
    <scope>NUCLEOTIDE SEQUENCE</scope>
    <source>
        <strain evidence="1">CIRM-BRFM 674</strain>
    </source>
</reference>
<dbReference type="OrthoDB" id="2691851at2759"/>
<dbReference type="Proteomes" id="UP000807469">
    <property type="component" value="Unassembled WGS sequence"/>
</dbReference>
<keyword evidence="2" id="KW-1185">Reference proteome</keyword>
<dbReference type="AlphaFoldDB" id="A0A9P6CL57"/>
<comment type="caution">
    <text evidence="1">The sequence shown here is derived from an EMBL/GenBank/DDBJ whole genome shotgun (WGS) entry which is preliminary data.</text>
</comment>
<gene>
    <name evidence="1" type="ORF">BDN70DRAFT_939453</name>
</gene>
<evidence type="ECO:0000313" key="2">
    <source>
        <dbReference type="Proteomes" id="UP000807469"/>
    </source>
</evidence>
<accession>A0A9P6CL57</accession>
<organism evidence="1 2">
    <name type="scientific">Pholiota conissans</name>
    <dbReference type="NCBI Taxonomy" id="109636"/>
    <lineage>
        <taxon>Eukaryota</taxon>
        <taxon>Fungi</taxon>
        <taxon>Dikarya</taxon>
        <taxon>Basidiomycota</taxon>
        <taxon>Agaricomycotina</taxon>
        <taxon>Agaricomycetes</taxon>
        <taxon>Agaricomycetidae</taxon>
        <taxon>Agaricales</taxon>
        <taxon>Agaricineae</taxon>
        <taxon>Strophariaceae</taxon>
        <taxon>Pholiota</taxon>
    </lineage>
</organism>
<dbReference type="EMBL" id="MU155859">
    <property type="protein sequence ID" value="KAF9470751.1"/>
    <property type="molecule type" value="Genomic_DNA"/>
</dbReference>
<evidence type="ECO:0000313" key="1">
    <source>
        <dbReference type="EMBL" id="KAF9470751.1"/>
    </source>
</evidence>
<name>A0A9P6CL57_9AGAR</name>